<evidence type="ECO:0000313" key="4">
    <source>
        <dbReference type="Proteomes" id="UP000657200"/>
    </source>
</evidence>
<protein>
    <recommendedName>
        <fullName evidence="5">Transglycosylase SLT domain-containing protein</fullName>
    </recommendedName>
</protein>
<gene>
    <name evidence="1" type="ORF">AGA_73</name>
    <name evidence="2" type="ORF">GOB80_09225</name>
</gene>
<organism evidence="1 3">
    <name type="scientific">Acetobacter ghanensis</name>
    <dbReference type="NCBI Taxonomy" id="431306"/>
    <lineage>
        <taxon>Bacteria</taxon>
        <taxon>Pseudomonadati</taxon>
        <taxon>Pseudomonadota</taxon>
        <taxon>Alphaproteobacteria</taxon>
        <taxon>Acetobacterales</taxon>
        <taxon>Acetobacteraceae</taxon>
        <taxon>Acetobacter</taxon>
    </lineage>
</organism>
<reference evidence="1" key="1">
    <citation type="submission" date="2014-09" db="EMBL/GenBank/DDBJ databases">
        <authorList>
            <person name="Magalhaes I.L.F."/>
            <person name="Oliveira U."/>
            <person name="Santos F.R."/>
            <person name="Vidigal T.H.D.A."/>
            <person name="Brescovit A.D."/>
            <person name="Santos A.J."/>
        </authorList>
    </citation>
    <scope>NUCLEOTIDE SEQUENCE</scope>
    <source>
        <strain evidence="1">LMG 23848T</strain>
    </source>
</reference>
<dbReference type="EMBL" id="WOTE01000004">
    <property type="protein sequence ID" value="NHO39856.1"/>
    <property type="molecule type" value="Genomic_DNA"/>
</dbReference>
<dbReference type="Proteomes" id="UP000657200">
    <property type="component" value="Unassembled WGS sequence"/>
</dbReference>
<evidence type="ECO:0008006" key="5">
    <source>
        <dbReference type="Google" id="ProtNLM"/>
    </source>
</evidence>
<dbReference type="PATRIC" id="fig|431306.5.peg.8"/>
<dbReference type="EMBL" id="LN609302">
    <property type="protein sequence ID" value="CEF53187.1"/>
    <property type="molecule type" value="Genomic_DNA"/>
</dbReference>
<evidence type="ECO:0000313" key="1">
    <source>
        <dbReference type="EMBL" id="CEF53187.1"/>
    </source>
</evidence>
<evidence type="ECO:0000313" key="3">
    <source>
        <dbReference type="Proteomes" id="UP000068250"/>
    </source>
</evidence>
<dbReference type="RefSeq" id="WP_059022473.1">
    <property type="nucleotide sequence ID" value="NZ_JBNZCO010000003.1"/>
</dbReference>
<dbReference type="OrthoDB" id="7355818at2"/>
<accession>A0A0U5BF70</accession>
<reference evidence="2 4" key="3">
    <citation type="journal article" date="2020" name="Int. J. Syst. Evol. Microbiol.">
        <title>Novel acetic acid bacteria from cider fermentations: Acetobacter conturbans sp. nov. and Acetobacter fallax sp. nov.</title>
        <authorList>
            <person name="Sombolestani A.S."/>
            <person name="Cleenwerck I."/>
            <person name="Cnockaert M."/>
            <person name="Borremans W."/>
            <person name="Wieme A.D."/>
            <person name="De Vuyst L."/>
            <person name="Vandamme P."/>
        </authorList>
    </citation>
    <scope>NUCLEOTIDE SEQUENCE [LARGE SCALE GENOMIC DNA]</scope>
    <source>
        <strain evidence="2 4">LMG 23848</strain>
    </source>
</reference>
<evidence type="ECO:0000313" key="2">
    <source>
        <dbReference type="EMBL" id="NHO39856.1"/>
    </source>
</evidence>
<keyword evidence="4" id="KW-1185">Reference proteome</keyword>
<dbReference type="AlphaFoldDB" id="A0A0U5BF70"/>
<reference evidence="3" key="2">
    <citation type="submission" date="2014-09" db="EMBL/GenBank/DDBJ databases">
        <authorList>
            <person name="Illeghems K.G."/>
        </authorList>
    </citation>
    <scope>NUCLEOTIDE SEQUENCE [LARGE SCALE GENOMIC DNA]</scope>
    <source>
        <strain evidence="3">LMG 23848T</strain>
    </source>
</reference>
<dbReference type="Proteomes" id="UP000068250">
    <property type="component" value="Chromosome I"/>
</dbReference>
<sequence>MPGLDLGQLKAMLVRPVLAQLGLGGNSAVNLLAGTALVESGLVWLRQNGGGPALGLWQMEPATHDDCWRNFLFYRPALASAIMRLGGAGAGLGGAGLLVGNLAYACGMARVVYARAPTALPAPEDACGLSAYHKQFYNTALGAADSHRNAALFAQAIAA</sequence>
<dbReference type="STRING" id="431306.AGA_73"/>
<name>A0A0U5BF70_9PROT</name>
<proteinExistence type="predicted"/>